<evidence type="ECO:0000313" key="1">
    <source>
        <dbReference type="EMBL" id="EEN60134.1"/>
    </source>
</evidence>
<dbReference type="AlphaFoldDB" id="C3YHZ7"/>
<gene>
    <name evidence="1" type="ORF">BRAFLDRAFT_71588</name>
</gene>
<reference evidence="1" key="1">
    <citation type="journal article" date="2008" name="Nature">
        <title>The amphioxus genome and the evolution of the chordate karyotype.</title>
        <authorList>
            <consortium name="US DOE Joint Genome Institute (JGI-PGF)"/>
            <person name="Putnam N.H."/>
            <person name="Butts T."/>
            <person name="Ferrier D.E.K."/>
            <person name="Furlong R.F."/>
            <person name="Hellsten U."/>
            <person name="Kawashima T."/>
            <person name="Robinson-Rechavi M."/>
            <person name="Shoguchi E."/>
            <person name="Terry A."/>
            <person name="Yu J.-K."/>
            <person name="Benito-Gutierrez E.L."/>
            <person name="Dubchak I."/>
            <person name="Garcia-Fernandez J."/>
            <person name="Gibson-Brown J.J."/>
            <person name="Grigoriev I.V."/>
            <person name="Horton A.C."/>
            <person name="de Jong P.J."/>
            <person name="Jurka J."/>
            <person name="Kapitonov V.V."/>
            <person name="Kohara Y."/>
            <person name="Kuroki Y."/>
            <person name="Lindquist E."/>
            <person name="Lucas S."/>
            <person name="Osoegawa K."/>
            <person name="Pennacchio L.A."/>
            <person name="Salamov A.A."/>
            <person name="Satou Y."/>
            <person name="Sauka-Spengler T."/>
            <person name="Schmutz J."/>
            <person name="Shin-I T."/>
            <person name="Toyoda A."/>
            <person name="Bronner-Fraser M."/>
            <person name="Fujiyama A."/>
            <person name="Holland L.Z."/>
            <person name="Holland P.W.H."/>
            <person name="Satoh N."/>
            <person name="Rokhsar D.S."/>
        </authorList>
    </citation>
    <scope>NUCLEOTIDE SEQUENCE [LARGE SCALE GENOMIC DNA]</scope>
    <source>
        <strain evidence="1">S238N-H82</strain>
        <tissue evidence="1">Testes</tissue>
    </source>
</reference>
<dbReference type="InParanoid" id="C3YHZ7"/>
<proteinExistence type="predicted"/>
<organism>
    <name type="scientific">Branchiostoma floridae</name>
    <name type="common">Florida lancelet</name>
    <name type="synonym">Amphioxus</name>
    <dbReference type="NCBI Taxonomy" id="7739"/>
    <lineage>
        <taxon>Eukaryota</taxon>
        <taxon>Metazoa</taxon>
        <taxon>Chordata</taxon>
        <taxon>Cephalochordata</taxon>
        <taxon>Leptocardii</taxon>
        <taxon>Amphioxiformes</taxon>
        <taxon>Branchiostomatidae</taxon>
        <taxon>Branchiostoma</taxon>
    </lineage>
</organism>
<sequence>MSDVDTNSQANKLKDMELFTKIQQSKEQGYRQALREAILSMDSCMEAKALQDIGNLRLQKGKHLKDSAEFDKAAALFAAALLRCTDPDMGQTLERRISYMEKLSRQLLQGYTPQLPNDCRSTANNNASRVAACDTMAKRVRKSQHLTEVISTEMLVAAIENRDTLKELEALKSLGDCYLEKGKETSVVSQFSKAATMYNKALAMCDKSDRDLEQTLHDRLSYAEERAAKRELSLDAGIIRTAGASQDHLHPDIQRWE</sequence>
<dbReference type="InterPro" id="IPR011990">
    <property type="entry name" value="TPR-like_helical_dom_sf"/>
</dbReference>
<dbReference type="EMBL" id="GG666514">
    <property type="protein sequence ID" value="EEN60134.1"/>
    <property type="molecule type" value="Genomic_DNA"/>
</dbReference>
<dbReference type="PANTHER" id="PTHR19959">
    <property type="entry name" value="KINESIN LIGHT CHAIN"/>
    <property type="match status" value="1"/>
</dbReference>
<dbReference type="PANTHER" id="PTHR19959:SF119">
    <property type="entry name" value="FUNGAL LIPASE-LIKE DOMAIN-CONTAINING PROTEIN"/>
    <property type="match status" value="1"/>
</dbReference>
<name>C3YHZ7_BRAFL</name>
<protein>
    <submittedName>
        <fullName evidence="1">Uncharacterized protein</fullName>
    </submittedName>
</protein>
<accession>C3YHZ7</accession>
<dbReference type="Gene3D" id="1.25.40.10">
    <property type="entry name" value="Tetratricopeptide repeat domain"/>
    <property type="match status" value="1"/>
</dbReference>